<keyword evidence="6" id="KW-1185">Reference proteome</keyword>
<dbReference type="InterPro" id="IPR029062">
    <property type="entry name" value="Class_I_gatase-like"/>
</dbReference>
<dbReference type="CDD" id="cd03136">
    <property type="entry name" value="GATase1_AraC_ArgR_like"/>
    <property type="match status" value="1"/>
</dbReference>
<dbReference type="InterPro" id="IPR018062">
    <property type="entry name" value="HTH_AraC-typ_CS"/>
</dbReference>
<keyword evidence="3" id="KW-0804">Transcription</keyword>
<reference evidence="5 6" key="1">
    <citation type="submission" date="2020-08" db="EMBL/GenBank/DDBJ databases">
        <title>Genomic Encyclopedia of Type Strains, Phase IV (KMG-IV): sequencing the most valuable type-strain genomes for metagenomic binning, comparative biology and taxonomic classification.</title>
        <authorList>
            <person name="Goeker M."/>
        </authorList>
    </citation>
    <scope>NUCLEOTIDE SEQUENCE [LARGE SCALE GENOMIC DNA]</scope>
    <source>
        <strain evidence="5 6">DSM 25024</strain>
    </source>
</reference>
<dbReference type="EMBL" id="JACIDO010000002">
    <property type="protein sequence ID" value="MBB3935296.1"/>
    <property type="molecule type" value="Genomic_DNA"/>
</dbReference>
<dbReference type="RefSeq" id="WP_280141071.1">
    <property type="nucleotide sequence ID" value="NZ_FOOA01000002.1"/>
</dbReference>
<dbReference type="GO" id="GO:0043565">
    <property type="term" value="F:sequence-specific DNA binding"/>
    <property type="evidence" value="ECO:0007669"/>
    <property type="project" value="InterPro"/>
</dbReference>
<dbReference type="PANTHER" id="PTHR43130:SF3">
    <property type="entry name" value="HTH-TYPE TRANSCRIPTIONAL REGULATOR RV1931C"/>
    <property type="match status" value="1"/>
</dbReference>
<comment type="caution">
    <text evidence="5">The sequence shown here is derived from an EMBL/GenBank/DDBJ whole genome shotgun (WGS) entry which is preliminary data.</text>
</comment>
<dbReference type="Pfam" id="PF12833">
    <property type="entry name" value="HTH_18"/>
    <property type="match status" value="1"/>
</dbReference>
<proteinExistence type="predicted"/>
<dbReference type="PANTHER" id="PTHR43130">
    <property type="entry name" value="ARAC-FAMILY TRANSCRIPTIONAL REGULATOR"/>
    <property type="match status" value="1"/>
</dbReference>
<evidence type="ECO:0000256" key="3">
    <source>
        <dbReference type="ARBA" id="ARBA00023163"/>
    </source>
</evidence>
<dbReference type="Proteomes" id="UP000531216">
    <property type="component" value="Unassembled WGS sequence"/>
</dbReference>
<dbReference type="InterPro" id="IPR018060">
    <property type="entry name" value="HTH_AraC"/>
</dbReference>
<evidence type="ECO:0000256" key="1">
    <source>
        <dbReference type="ARBA" id="ARBA00023015"/>
    </source>
</evidence>
<dbReference type="InterPro" id="IPR009057">
    <property type="entry name" value="Homeodomain-like_sf"/>
</dbReference>
<gene>
    <name evidence="5" type="ORF">GGR05_001424</name>
</gene>
<feature type="domain" description="HTH araC/xylS-type" evidence="4">
    <location>
        <begin position="219"/>
        <end position="317"/>
    </location>
</feature>
<keyword evidence="2" id="KW-0238">DNA-binding</keyword>
<accession>A0A7W6FTR7</accession>
<evidence type="ECO:0000313" key="6">
    <source>
        <dbReference type="Proteomes" id="UP000531216"/>
    </source>
</evidence>
<keyword evidence="1" id="KW-0805">Transcription regulation</keyword>
<dbReference type="Pfam" id="PF01965">
    <property type="entry name" value="DJ-1_PfpI"/>
    <property type="match status" value="1"/>
</dbReference>
<organism evidence="5 6">
    <name type="scientific">Aureimonas phyllosphaerae</name>
    <dbReference type="NCBI Taxonomy" id="1166078"/>
    <lineage>
        <taxon>Bacteria</taxon>
        <taxon>Pseudomonadati</taxon>
        <taxon>Pseudomonadota</taxon>
        <taxon>Alphaproteobacteria</taxon>
        <taxon>Hyphomicrobiales</taxon>
        <taxon>Aurantimonadaceae</taxon>
        <taxon>Aureimonas</taxon>
    </lineage>
</organism>
<evidence type="ECO:0000256" key="2">
    <source>
        <dbReference type="ARBA" id="ARBA00023125"/>
    </source>
</evidence>
<dbReference type="GO" id="GO:0003700">
    <property type="term" value="F:DNA-binding transcription factor activity"/>
    <property type="evidence" value="ECO:0007669"/>
    <property type="project" value="InterPro"/>
</dbReference>
<dbReference type="Gene3D" id="3.40.50.880">
    <property type="match status" value="1"/>
</dbReference>
<dbReference type="SUPFAM" id="SSF52317">
    <property type="entry name" value="Class I glutamine amidotransferase-like"/>
    <property type="match status" value="1"/>
</dbReference>
<dbReference type="InterPro" id="IPR002818">
    <property type="entry name" value="DJ-1/PfpI"/>
</dbReference>
<evidence type="ECO:0000259" key="4">
    <source>
        <dbReference type="PROSITE" id="PS01124"/>
    </source>
</evidence>
<dbReference type="InterPro" id="IPR052158">
    <property type="entry name" value="INH-QAR"/>
</dbReference>
<dbReference type="PROSITE" id="PS01124">
    <property type="entry name" value="HTH_ARAC_FAMILY_2"/>
    <property type="match status" value="1"/>
</dbReference>
<dbReference type="PROSITE" id="PS00041">
    <property type="entry name" value="HTH_ARAC_FAMILY_1"/>
    <property type="match status" value="1"/>
</dbReference>
<sequence length="320" mass="35443">MTVGSDSQLFGFMLTESFSMIAFTAAVEPLRLANRAADRRLYDWKLFASDGLAAEASNGVRVAVDGSFRDALGLDAVVVCAGVNVHLHDHHDLIPTLRKLAKSGVKAGAVCTGAYVLAKARLLDGYRCTIHWENRPGLRADFPDLDVGDDLFEIDRDRFTCAGGVAAADMMLSLIRRDFGDALARAVADQMIHKRIRDADEPQRPDLGTRSLNPHPKVQRVLTLMEASIERPTSIDELARSVALSSRQLERLFLEHVAVSPTRHYVNIRLEHARKLLRQTRMSILDVAMASGFNSASYFSQSYLERFGHSPRAERKVTPA</sequence>
<evidence type="ECO:0000313" key="5">
    <source>
        <dbReference type="EMBL" id="MBB3935296.1"/>
    </source>
</evidence>
<dbReference type="SMART" id="SM00342">
    <property type="entry name" value="HTH_ARAC"/>
    <property type="match status" value="1"/>
</dbReference>
<dbReference type="SUPFAM" id="SSF46689">
    <property type="entry name" value="Homeodomain-like"/>
    <property type="match status" value="2"/>
</dbReference>
<protein>
    <submittedName>
        <fullName evidence="5">Transcriptional regulator GlxA family with amidase domain</fullName>
    </submittedName>
</protein>
<name>A0A7W6FTR7_9HYPH</name>
<dbReference type="Gene3D" id="1.10.10.60">
    <property type="entry name" value="Homeodomain-like"/>
    <property type="match status" value="2"/>
</dbReference>
<dbReference type="AlphaFoldDB" id="A0A7W6FTR7"/>